<feature type="region of interest" description="Disordered" evidence="5">
    <location>
        <begin position="79"/>
        <end position="173"/>
    </location>
</feature>
<evidence type="ECO:0000256" key="1">
    <source>
        <dbReference type="ARBA" id="ARBA00022490"/>
    </source>
</evidence>
<keyword evidence="4" id="KW-0175">Coiled coil</keyword>
<dbReference type="OrthoDB" id="8421419at2"/>
<dbReference type="InterPro" id="IPR016103">
    <property type="entry name" value="ProQ/FinO"/>
</dbReference>
<feature type="compositionally biased region" description="Low complexity" evidence="5">
    <location>
        <begin position="113"/>
        <end position="126"/>
    </location>
</feature>
<gene>
    <name evidence="7" type="ORF">L861_11870</name>
</gene>
<feature type="compositionally biased region" description="Basic and acidic residues" evidence="5">
    <location>
        <begin position="281"/>
        <end position="303"/>
    </location>
</feature>
<dbReference type="Proteomes" id="UP000014463">
    <property type="component" value="Unassembled WGS sequence"/>
</dbReference>
<keyword evidence="8" id="KW-1185">Reference proteome</keyword>
<dbReference type="PATRIC" id="fig|1121939.11.peg.3435"/>
<feature type="coiled-coil region" evidence="4">
    <location>
        <begin position="6"/>
        <end position="54"/>
    </location>
</feature>
<proteinExistence type="predicted"/>
<evidence type="ECO:0000256" key="5">
    <source>
        <dbReference type="SAM" id="MobiDB-lite"/>
    </source>
</evidence>
<feature type="compositionally biased region" description="Polar residues" evidence="5">
    <location>
        <begin position="98"/>
        <end position="112"/>
    </location>
</feature>
<name>S2L0T7_LITA3</name>
<dbReference type="GO" id="GO:0005829">
    <property type="term" value="C:cytosol"/>
    <property type="evidence" value="ECO:0007669"/>
    <property type="project" value="TreeGrafter"/>
</dbReference>
<dbReference type="eggNOG" id="COG3109">
    <property type="taxonomic scope" value="Bacteria"/>
</dbReference>
<organism evidence="7 8">
    <name type="scientific">Litchfieldella anticariensis (strain DSM 16096 / CECT 5854 / CIP 108499 / LMG 22089 / FP35)</name>
    <name type="common">Halomonas anticariensis</name>
    <dbReference type="NCBI Taxonomy" id="1121939"/>
    <lineage>
        <taxon>Bacteria</taxon>
        <taxon>Pseudomonadati</taxon>
        <taxon>Pseudomonadota</taxon>
        <taxon>Gammaproteobacteria</taxon>
        <taxon>Oceanospirillales</taxon>
        <taxon>Halomonadaceae</taxon>
        <taxon>Litchfieldella</taxon>
    </lineage>
</organism>
<dbReference type="GO" id="GO:0033592">
    <property type="term" value="F:RNA strand annealing activity"/>
    <property type="evidence" value="ECO:0007669"/>
    <property type="project" value="InterPro"/>
</dbReference>
<keyword evidence="3" id="KW-0143">Chaperone</keyword>
<feature type="domain" description="ProQ/FinO" evidence="6">
    <location>
        <begin position="171"/>
        <end position="279"/>
    </location>
</feature>
<dbReference type="SUPFAM" id="SSF48657">
    <property type="entry name" value="FinO-like"/>
    <property type="match status" value="1"/>
</dbReference>
<dbReference type="PANTHER" id="PTHR38106">
    <property type="entry name" value="RNA CHAPERONE PROQ"/>
    <property type="match status" value="1"/>
</dbReference>
<reference evidence="7 8" key="1">
    <citation type="journal article" date="2013" name="Genome Announc.">
        <title>Draft genome sequence of the moderately halophilic gammaproteobacterium Halomonas anticariensis FP35.</title>
        <authorList>
            <person name="Tahrioui A."/>
            <person name="Quesada E."/>
            <person name="Llamas I."/>
        </authorList>
    </citation>
    <scope>NUCLEOTIDE SEQUENCE [LARGE SCALE GENOMIC DNA]</scope>
    <source>
        <strain evidence="8">DSM 16096 / CECT 5854 / LMG 22089 / FP35</strain>
    </source>
</reference>
<accession>S2L0T7</accession>
<evidence type="ECO:0000256" key="4">
    <source>
        <dbReference type="SAM" id="Coils"/>
    </source>
</evidence>
<dbReference type="EMBL" id="ASTJ01000036">
    <property type="protein sequence ID" value="EPC01264.1"/>
    <property type="molecule type" value="Genomic_DNA"/>
</dbReference>
<dbReference type="RefSeq" id="WP_016417955.1">
    <property type="nucleotide sequence ID" value="NZ_AUAB01000025.1"/>
</dbReference>
<protein>
    <recommendedName>
        <fullName evidence="6">ProQ/FinO domain-containing protein</fullName>
    </recommendedName>
</protein>
<dbReference type="Pfam" id="PF04352">
    <property type="entry name" value="ProQ"/>
    <property type="match status" value="1"/>
</dbReference>
<dbReference type="AlphaFoldDB" id="S2L0T7"/>
<dbReference type="STRING" id="1121939.L861_11870"/>
<evidence type="ECO:0000313" key="7">
    <source>
        <dbReference type="EMBL" id="EPC01264.1"/>
    </source>
</evidence>
<keyword evidence="2" id="KW-0694">RNA-binding</keyword>
<dbReference type="Gene3D" id="1.10.1710.10">
    <property type="entry name" value="ProQ/FinO domain"/>
    <property type="match status" value="1"/>
</dbReference>
<comment type="caution">
    <text evidence="7">The sequence shown here is derived from an EMBL/GenBank/DDBJ whole genome shotgun (WGS) entry which is preliminary data.</text>
</comment>
<dbReference type="InterPro" id="IPR023529">
    <property type="entry name" value="ProQ"/>
</dbReference>
<dbReference type="GO" id="GO:0034057">
    <property type="term" value="F:RNA strand-exchange activity"/>
    <property type="evidence" value="ECO:0007669"/>
    <property type="project" value="InterPro"/>
</dbReference>
<dbReference type="PANTHER" id="PTHR38106:SF1">
    <property type="entry name" value="RNA CHAPERONE PROQ"/>
    <property type="match status" value="1"/>
</dbReference>
<feature type="region of interest" description="Disordered" evidence="5">
    <location>
        <begin position="261"/>
        <end position="303"/>
    </location>
</feature>
<dbReference type="SMART" id="SM00945">
    <property type="entry name" value="ProQ"/>
    <property type="match status" value="1"/>
</dbReference>
<dbReference type="GO" id="GO:0010608">
    <property type="term" value="P:post-transcriptional regulation of gene expression"/>
    <property type="evidence" value="ECO:0007669"/>
    <property type="project" value="InterPro"/>
</dbReference>
<evidence type="ECO:0000259" key="6">
    <source>
        <dbReference type="SMART" id="SM00945"/>
    </source>
</evidence>
<evidence type="ECO:0000256" key="2">
    <source>
        <dbReference type="ARBA" id="ARBA00022884"/>
    </source>
</evidence>
<keyword evidence="1" id="KW-0963">Cytoplasm</keyword>
<evidence type="ECO:0000256" key="3">
    <source>
        <dbReference type="ARBA" id="ARBA00023186"/>
    </source>
</evidence>
<sequence>MIPQLIDALERQADKGLLELLDARAKIKVLEAQNRDLQARNQELSEQLDAHKAEARHAHVTAGRSQGLAALMARRPRHHVLPNEPTDDASLDGAENDPASTPHGSAPKSQSWSRDQCQSQGQAQSQDKAAPLPANEPAPRSDPPARSEPQAQLDGQADVRQGPQSRLPIDEAPSPQALLDEWYQRYTETFFKGHTRPLKVGIHEDLVAREPWPEKLVRRALACYVHLPRYLKAVRAGAERVGLDGESAGVVSEGEAKYARKQLDELQAQNRTRQAKRRERQRQQEKEERLERKISELLAKHEH</sequence>
<evidence type="ECO:0000313" key="8">
    <source>
        <dbReference type="Proteomes" id="UP000014463"/>
    </source>
</evidence>
<dbReference type="InterPro" id="IPR036442">
    <property type="entry name" value="ProQ/FinO_sf"/>
</dbReference>